<evidence type="ECO:0000259" key="3">
    <source>
        <dbReference type="SMART" id="SM00989"/>
    </source>
</evidence>
<dbReference type="SMART" id="SM00989">
    <property type="entry name" value="V4R"/>
    <property type="match status" value="1"/>
</dbReference>
<reference evidence="4 5" key="1">
    <citation type="submission" date="2015-01" db="EMBL/GenBank/DDBJ databases">
        <title>Genome Assembly of Bacillus badius MTCC 1458.</title>
        <authorList>
            <person name="Verma A."/>
            <person name="Khatri I."/>
            <person name="Mual P."/>
            <person name="Subramanian S."/>
            <person name="Krishnamurthi S."/>
        </authorList>
    </citation>
    <scope>NUCLEOTIDE SEQUENCE [LARGE SCALE GENOMIC DNA]</scope>
    <source>
        <strain evidence="4 5">MTCC 1458</strain>
    </source>
</reference>
<evidence type="ECO:0000313" key="5">
    <source>
        <dbReference type="Proteomes" id="UP000031982"/>
    </source>
</evidence>
<dbReference type="Proteomes" id="UP000031982">
    <property type="component" value="Unassembled WGS sequence"/>
</dbReference>
<feature type="domain" description="4-vinyl reductase 4VR" evidence="3">
    <location>
        <begin position="116"/>
        <end position="178"/>
    </location>
</feature>
<dbReference type="InterPro" id="IPR004096">
    <property type="entry name" value="V4R"/>
</dbReference>
<dbReference type="SUPFAM" id="SSF111126">
    <property type="entry name" value="Ligand-binding domain in the NO signalling and Golgi transport"/>
    <property type="match status" value="1"/>
</dbReference>
<dbReference type="RefSeq" id="WP_052477217.1">
    <property type="nucleotide sequence ID" value="NZ_JARTHD010000022.1"/>
</dbReference>
<dbReference type="Gene3D" id="1.10.10.2840">
    <property type="entry name" value="PucR C-terminal helix-turn-helix domain"/>
    <property type="match status" value="1"/>
</dbReference>
<dbReference type="Pfam" id="PF13556">
    <property type="entry name" value="HTH_30"/>
    <property type="match status" value="1"/>
</dbReference>
<feature type="coiled-coil region" evidence="2">
    <location>
        <begin position="195"/>
        <end position="222"/>
    </location>
</feature>
<evidence type="ECO:0000256" key="1">
    <source>
        <dbReference type="ARBA" id="ARBA00006754"/>
    </source>
</evidence>
<sequence>MKSYQLLFDNLIDVNPRTGEIKFSDRRMALVPVEALGILRRDLVNTLGMERAKGFLMRYGWAWGYRDGETIEKMFNWDSKQELILAGPYLHTLEGIVTVEQDVIELNEAGLCFTGFWKNSFEAVEHVNHYGYSEDPICWTLIGYASGYLTKTFGKEVLVIEEQCQGKGDPHCRFVAKTVDEQDKRHQQDLRYYKAESLLSELDRAYKEVQQLNENIIHSEQVQKQLTDMLLADKSVKDTIHFLADTLQKSIVIDYYFEKLECAFVCSEDEEAYQNWIKDKGGRKKKLKQIDTFSIRAHNENLGRLVVIGNEELLQKERMITERALTVFSIQMFHQHKLTKALWRKKEDFFEEILNNNYDEHTLQRYTHIFNLNPHHSSRILTLKVDTDSKRKGILHYICLLYPEMEVFLKDQYIIFVLLEEDYSKIERFSAKLQSAIQKEFKYVKMYIGTGRKVDHLKNLSKSYEDACQICDFLEIAYPTDSRISCFEELEPVIMFLKGSNQQELIEFCRRTIGDLIEHDELSQGNLVITLKSYLEHNGNLQQTADDLHLSIAGLRYRMEKIESLCRSNLKTGIGRFNCQLAVQIYFALRVIEGEDAFTVLKI</sequence>
<organism evidence="4 5">
    <name type="scientific">Bacillus badius</name>
    <dbReference type="NCBI Taxonomy" id="1455"/>
    <lineage>
        <taxon>Bacteria</taxon>
        <taxon>Bacillati</taxon>
        <taxon>Bacillota</taxon>
        <taxon>Bacilli</taxon>
        <taxon>Bacillales</taxon>
        <taxon>Bacillaceae</taxon>
        <taxon>Pseudobacillus</taxon>
    </lineage>
</organism>
<dbReference type="InterPro" id="IPR051448">
    <property type="entry name" value="CdaR-like_regulators"/>
</dbReference>
<dbReference type="EMBL" id="JXLP01000001">
    <property type="protein sequence ID" value="KIL80273.1"/>
    <property type="molecule type" value="Genomic_DNA"/>
</dbReference>
<protein>
    <submittedName>
        <fullName evidence="4">Positive regulator of phenol hydroxylase, DmpR</fullName>
    </submittedName>
</protein>
<evidence type="ECO:0000313" key="4">
    <source>
        <dbReference type="EMBL" id="KIL80273.1"/>
    </source>
</evidence>
<comment type="caution">
    <text evidence="4">The sequence shown here is derived from an EMBL/GenBank/DDBJ whole genome shotgun (WGS) entry which is preliminary data.</text>
</comment>
<dbReference type="InterPro" id="IPR024096">
    <property type="entry name" value="NO_sig/Golgi_transp_ligand-bd"/>
</dbReference>
<comment type="similarity">
    <text evidence="1">Belongs to the CdaR family.</text>
</comment>
<accession>A0ABR5AZV7</accession>
<dbReference type="Pfam" id="PF02830">
    <property type="entry name" value="V4R"/>
    <property type="match status" value="1"/>
</dbReference>
<gene>
    <name evidence="4" type="ORF">SD77_0121</name>
</gene>
<dbReference type="PANTHER" id="PTHR33744">
    <property type="entry name" value="CARBOHYDRATE DIACID REGULATOR"/>
    <property type="match status" value="1"/>
</dbReference>
<dbReference type="Pfam" id="PF06505">
    <property type="entry name" value="XylR_N"/>
    <property type="match status" value="1"/>
</dbReference>
<dbReference type="Gene3D" id="3.30.1380.20">
    <property type="entry name" value="Trafficking protein particle complex subunit 3"/>
    <property type="match status" value="1"/>
</dbReference>
<proteinExistence type="inferred from homology"/>
<dbReference type="InterPro" id="IPR042070">
    <property type="entry name" value="PucR_C-HTH_sf"/>
</dbReference>
<keyword evidence="5" id="KW-1185">Reference proteome</keyword>
<dbReference type="InterPro" id="IPR025736">
    <property type="entry name" value="PucR_C-HTH_dom"/>
</dbReference>
<evidence type="ECO:0000256" key="2">
    <source>
        <dbReference type="SAM" id="Coils"/>
    </source>
</evidence>
<dbReference type="Pfam" id="PF17853">
    <property type="entry name" value="GGDEF_2"/>
    <property type="match status" value="1"/>
</dbReference>
<dbReference type="PANTHER" id="PTHR33744:SF1">
    <property type="entry name" value="DNA-BINDING TRANSCRIPTIONAL ACTIVATOR ADER"/>
    <property type="match status" value="1"/>
</dbReference>
<keyword evidence="2" id="KW-0175">Coiled coil</keyword>
<name>A0ABR5AZV7_BACBA</name>
<dbReference type="InterPro" id="IPR010523">
    <property type="entry name" value="XylR_N"/>
</dbReference>
<dbReference type="InterPro" id="IPR041522">
    <property type="entry name" value="CdaR_GGDEF"/>
</dbReference>